<dbReference type="SUPFAM" id="SSF47413">
    <property type="entry name" value="lambda repressor-like DNA-binding domains"/>
    <property type="match status" value="1"/>
</dbReference>
<evidence type="ECO:0000256" key="4">
    <source>
        <dbReference type="ARBA" id="ARBA00023125"/>
    </source>
</evidence>
<protein>
    <recommendedName>
        <fullName evidence="1">Catabolite control protein A</fullName>
    </recommendedName>
</protein>
<dbReference type="STRING" id="1385514.N782_12025"/>
<dbReference type="Proteomes" id="UP000030147">
    <property type="component" value="Unassembled WGS sequence"/>
</dbReference>
<reference evidence="7 8" key="1">
    <citation type="journal article" date="2015" name="Stand. Genomic Sci.">
        <title>High quality draft genome sequence of the moderately halophilic bacterium Pontibacillus yanchengensis Y32(T) and comparison among Pontibacillus genomes.</title>
        <authorList>
            <person name="Huang J."/>
            <person name="Qiao Z.X."/>
            <person name="Tang J.W."/>
            <person name="Wang G."/>
        </authorList>
    </citation>
    <scope>NUCLEOTIDE SEQUENCE [LARGE SCALE GENOMIC DNA]</scope>
    <source>
        <strain evidence="7 8">Y32</strain>
    </source>
</reference>
<dbReference type="EMBL" id="AVBF01000031">
    <property type="protein sequence ID" value="KGP72381.1"/>
    <property type="molecule type" value="Genomic_DNA"/>
</dbReference>
<dbReference type="PRINTS" id="PR00036">
    <property type="entry name" value="HTHLACI"/>
</dbReference>
<dbReference type="eggNOG" id="COG1609">
    <property type="taxonomic scope" value="Bacteria"/>
</dbReference>
<dbReference type="InterPro" id="IPR001761">
    <property type="entry name" value="Peripla_BP/Lac1_sug-bd_dom"/>
</dbReference>
<dbReference type="Pfam" id="PF00532">
    <property type="entry name" value="Peripla_BP_1"/>
    <property type="match status" value="1"/>
</dbReference>
<dbReference type="PANTHER" id="PTHR30146:SF95">
    <property type="entry name" value="RIBOSE OPERON REPRESSOR"/>
    <property type="match status" value="1"/>
</dbReference>
<sequence>MATIRDVAKQAGVSVATVSRVLNSNGYVNEDTRVKVTEAIKELNYLPNDVARSLFKRRSKMIGLILPDITNPFFPELARAVEDVANETEYTFVLCNSDNQMEKEQQYLTALKQKYIDGFIVVSSTLTTEQVHELNVPVVALDRIISPHMPSVSVQNYEGAQEAVQYLIENGCQKIAHISGPDYVDNAHARKQGYLDMVRDKDWYEDGLVVDGKYELDPAKKAATQLLEQHPDVDGIFVGNDLMAVGVLKAAEALGIKVPEDLSIIGFDGIALGETTTPALTTMGQPIYDVGSKAAELLINYIEGIPSVHSNHSFGVQIIERETVKKGGV</sequence>
<dbReference type="PANTHER" id="PTHR30146">
    <property type="entry name" value="LACI-RELATED TRANSCRIPTIONAL REPRESSOR"/>
    <property type="match status" value="1"/>
</dbReference>
<dbReference type="GO" id="GO:0000976">
    <property type="term" value="F:transcription cis-regulatory region binding"/>
    <property type="evidence" value="ECO:0007669"/>
    <property type="project" value="TreeGrafter"/>
</dbReference>
<dbReference type="SMART" id="SM00354">
    <property type="entry name" value="HTH_LACI"/>
    <property type="match status" value="1"/>
</dbReference>
<dbReference type="SUPFAM" id="SSF53822">
    <property type="entry name" value="Periplasmic binding protein-like I"/>
    <property type="match status" value="1"/>
</dbReference>
<gene>
    <name evidence="7" type="ORF">N782_12025</name>
</gene>
<feature type="domain" description="HTH lacI-type" evidence="6">
    <location>
        <begin position="2"/>
        <end position="56"/>
    </location>
</feature>
<evidence type="ECO:0000256" key="5">
    <source>
        <dbReference type="ARBA" id="ARBA00023163"/>
    </source>
</evidence>
<dbReference type="InterPro" id="IPR010982">
    <property type="entry name" value="Lambda_DNA-bd_dom_sf"/>
</dbReference>
<keyword evidence="2" id="KW-0678">Repressor</keyword>
<evidence type="ECO:0000256" key="1">
    <source>
        <dbReference type="ARBA" id="ARBA00019435"/>
    </source>
</evidence>
<evidence type="ECO:0000256" key="2">
    <source>
        <dbReference type="ARBA" id="ARBA00022491"/>
    </source>
</evidence>
<dbReference type="FunFam" id="1.10.260.40:FF:000002">
    <property type="entry name" value="HTH-type transcriptional repressor PurR"/>
    <property type="match status" value="1"/>
</dbReference>
<keyword evidence="3" id="KW-0805">Transcription regulation</keyword>
<dbReference type="RefSeq" id="WP_036820193.1">
    <property type="nucleotide sequence ID" value="NZ_AVBF01000031.1"/>
</dbReference>
<dbReference type="Pfam" id="PF00356">
    <property type="entry name" value="LacI"/>
    <property type="match status" value="1"/>
</dbReference>
<organism evidence="7 8">
    <name type="scientific">Pontibacillus yanchengensis Y32</name>
    <dbReference type="NCBI Taxonomy" id="1385514"/>
    <lineage>
        <taxon>Bacteria</taxon>
        <taxon>Bacillati</taxon>
        <taxon>Bacillota</taxon>
        <taxon>Bacilli</taxon>
        <taxon>Bacillales</taxon>
        <taxon>Bacillaceae</taxon>
        <taxon>Pontibacillus</taxon>
    </lineage>
</organism>
<evidence type="ECO:0000313" key="8">
    <source>
        <dbReference type="Proteomes" id="UP000030147"/>
    </source>
</evidence>
<evidence type="ECO:0000259" key="6">
    <source>
        <dbReference type="PROSITE" id="PS50932"/>
    </source>
</evidence>
<evidence type="ECO:0000256" key="3">
    <source>
        <dbReference type="ARBA" id="ARBA00023015"/>
    </source>
</evidence>
<accession>A0A0A2TE91</accession>
<proteinExistence type="predicted"/>
<dbReference type="Gene3D" id="3.40.50.2300">
    <property type="match status" value="2"/>
</dbReference>
<dbReference type="PROSITE" id="PS50932">
    <property type="entry name" value="HTH_LACI_2"/>
    <property type="match status" value="1"/>
</dbReference>
<dbReference type="InterPro" id="IPR028082">
    <property type="entry name" value="Peripla_BP_I"/>
</dbReference>
<dbReference type="Gene3D" id="1.10.260.40">
    <property type="entry name" value="lambda repressor-like DNA-binding domains"/>
    <property type="match status" value="1"/>
</dbReference>
<keyword evidence="8" id="KW-1185">Reference proteome</keyword>
<dbReference type="PROSITE" id="PS00356">
    <property type="entry name" value="HTH_LACI_1"/>
    <property type="match status" value="1"/>
</dbReference>
<evidence type="ECO:0000313" key="7">
    <source>
        <dbReference type="EMBL" id="KGP72381.1"/>
    </source>
</evidence>
<dbReference type="OrthoDB" id="9796186at2"/>
<dbReference type="CDD" id="cd01392">
    <property type="entry name" value="HTH_LacI"/>
    <property type="match status" value="1"/>
</dbReference>
<dbReference type="InterPro" id="IPR000843">
    <property type="entry name" value="HTH_LacI"/>
</dbReference>
<keyword evidence="5" id="KW-0804">Transcription</keyword>
<comment type="caution">
    <text evidence="7">The sequence shown here is derived from an EMBL/GenBank/DDBJ whole genome shotgun (WGS) entry which is preliminary data.</text>
</comment>
<dbReference type="AlphaFoldDB" id="A0A0A2TE91"/>
<name>A0A0A2TE91_9BACI</name>
<dbReference type="CDD" id="cd06291">
    <property type="entry name" value="PBP1_Qymf-like"/>
    <property type="match status" value="1"/>
</dbReference>
<keyword evidence="4" id="KW-0238">DNA-binding</keyword>
<dbReference type="GO" id="GO:0003700">
    <property type="term" value="F:DNA-binding transcription factor activity"/>
    <property type="evidence" value="ECO:0007669"/>
    <property type="project" value="TreeGrafter"/>
</dbReference>